<dbReference type="Pfam" id="PF00112">
    <property type="entry name" value="Peptidase_C1"/>
    <property type="match status" value="1"/>
</dbReference>
<dbReference type="PANTHER" id="PTHR12411">
    <property type="entry name" value="CYSTEINE PROTEASE FAMILY C1-RELATED"/>
    <property type="match status" value="1"/>
</dbReference>
<feature type="compositionally biased region" description="Pro residues" evidence="2">
    <location>
        <begin position="249"/>
        <end position="263"/>
    </location>
</feature>
<dbReference type="Gene3D" id="3.90.70.10">
    <property type="entry name" value="Cysteine proteinases"/>
    <property type="match status" value="1"/>
</dbReference>
<reference evidence="4" key="1">
    <citation type="journal article" date="2020" name="Nature">
        <title>Giant virus diversity and host interactions through global metagenomics.</title>
        <authorList>
            <person name="Schulz F."/>
            <person name="Roux S."/>
            <person name="Paez-Espino D."/>
            <person name="Jungbluth S."/>
            <person name="Walsh D.A."/>
            <person name="Denef V.J."/>
            <person name="McMahon K.D."/>
            <person name="Konstantinidis K.T."/>
            <person name="Eloe-Fadrosh E.A."/>
            <person name="Kyrpides N.C."/>
            <person name="Woyke T."/>
        </authorList>
    </citation>
    <scope>NUCLEOTIDE SEQUENCE</scope>
    <source>
        <strain evidence="4">GVMAG-S-ERX556022-25</strain>
    </source>
</reference>
<organism evidence="4">
    <name type="scientific">viral metagenome</name>
    <dbReference type="NCBI Taxonomy" id="1070528"/>
    <lineage>
        <taxon>unclassified sequences</taxon>
        <taxon>metagenomes</taxon>
        <taxon>organismal metagenomes</taxon>
    </lineage>
</organism>
<dbReference type="CDD" id="cd02619">
    <property type="entry name" value="Peptidase_C1"/>
    <property type="match status" value="1"/>
</dbReference>
<dbReference type="AlphaFoldDB" id="A0A6C0AYD7"/>
<sequence length="311" mass="36368">MDIDISNIILNIKESPDDNRDWIYDKRVNINIGKAKTVLDYRKDLLPIRNQGSQGTCYAQASACMKEWQEKKDYGLNNYLSPQFFYNNRNNWYDDDPNNDEGMFGRNVMKLLKEVGICLESDYPYGLIEKKNLIDQDYYIKAERHKISGYARVISLDGLIHSLNNNGPCLIAFPVYNYSMEMWKQQKNETLKGGHAMAIVGYLEDCFIIRNSWGEFWGDYGYCYYYFKDWGKHWEIWTTIDSIEKDIPNPEPFLPHPPNPEPAPDPELDPEPEPENSESDNEIVSDNDLDNDNIKDDDLKYYYDCPKCSIS</sequence>
<dbReference type="InterPro" id="IPR038765">
    <property type="entry name" value="Papain-like_cys_pep_sf"/>
</dbReference>
<feature type="region of interest" description="Disordered" evidence="2">
    <location>
        <begin position="248"/>
        <end position="311"/>
    </location>
</feature>
<evidence type="ECO:0000259" key="3">
    <source>
        <dbReference type="SMART" id="SM00645"/>
    </source>
</evidence>
<evidence type="ECO:0000256" key="2">
    <source>
        <dbReference type="SAM" id="MobiDB-lite"/>
    </source>
</evidence>
<protein>
    <recommendedName>
        <fullName evidence="3">Peptidase C1A papain C-terminal domain-containing protein</fullName>
    </recommendedName>
</protein>
<evidence type="ECO:0000313" key="4">
    <source>
        <dbReference type="EMBL" id="QHS84788.1"/>
    </source>
</evidence>
<dbReference type="InterPro" id="IPR013128">
    <property type="entry name" value="Peptidase_C1A"/>
</dbReference>
<feature type="domain" description="Peptidase C1A papain C-terminal" evidence="3">
    <location>
        <begin position="35"/>
        <end position="242"/>
    </location>
</feature>
<dbReference type="GO" id="GO:0008234">
    <property type="term" value="F:cysteine-type peptidase activity"/>
    <property type="evidence" value="ECO:0007669"/>
    <property type="project" value="InterPro"/>
</dbReference>
<dbReference type="EMBL" id="MN738813">
    <property type="protein sequence ID" value="QHS84788.1"/>
    <property type="molecule type" value="Genomic_DNA"/>
</dbReference>
<dbReference type="GO" id="GO:0006508">
    <property type="term" value="P:proteolysis"/>
    <property type="evidence" value="ECO:0007669"/>
    <property type="project" value="InterPro"/>
</dbReference>
<comment type="similarity">
    <text evidence="1">Belongs to the peptidase C1 family.</text>
</comment>
<proteinExistence type="inferred from homology"/>
<accession>A0A6C0AYD7</accession>
<dbReference type="SUPFAM" id="SSF54001">
    <property type="entry name" value="Cysteine proteinases"/>
    <property type="match status" value="1"/>
</dbReference>
<feature type="compositionally biased region" description="Acidic residues" evidence="2">
    <location>
        <begin position="264"/>
        <end position="291"/>
    </location>
</feature>
<name>A0A6C0AYD7_9ZZZZ</name>
<dbReference type="InterPro" id="IPR000668">
    <property type="entry name" value="Peptidase_C1A_C"/>
</dbReference>
<feature type="compositionally biased region" description="Basic and acidic residues" evidence="2">
    <location>
        <begin position="292"/>
        <end position="301"/>
    </location>
</feature>
<evidence type="ECO:0000256" key="1">
    <source>
        <dbReference type="ARBA" id="ARBA00008455"/>
    </source>
</evidence>
<dbReference type="SMART" id="SM00645">
    <property type="entry name" value="Pept_C1"/>
    <property type="match status" value="1"/>
</dbReference>